<feature type="transmembrane region" description="Helical" evidence="6">
    <location>
        <begin position="193"/>
        <end position="219"/>
    </location>
</feature>
<dbReference type="EMBL" id="LT960611">
    <property type="protein sequence ID" value="SON48771.1"/>
    <property type="molecule type" value="Genomic_DNA"/>
</dbReference>
<dbReference type="Proteomes" id="UP000235828">
    <property type="component" value="Chromosome A"/>
</dbReference>
<evidence type="ECO:0000313" key="9">
    <source>
        <dbReference type="Proteomes" id="UP000235828"/>
    </source>
</evidence>
<keyword evidence="9" id="KW-1185">Reference proteome</keyword>
<feature type="transmembrane region" description="Helical" evidence="6">
    <location>
        <begin position="301"/>
        <end position="322"/>
    </location>
</feature>
<dbReference type="GO" id="GO:0005886">
    <property type="term" value="C:plasma membrane"/>
    <property type="evidence" value="ECO:0007669"/>
    <property type="project" value="UniProtKB-SubCell"/>
</dbReference>
<organism evidence="8 9">
    <name type="scientific">Vibrio tapetis subsp. tapetis</name>
    <dbReference type="NCBI Taxonomy" id="1671868"/>
    <lineage>
        <taxon>Bacteria</taxon>
        <taxon>Pseudomonadati</taxon>
        <taxon>Pseudomonadota</taxon>
        <taxon>Gammaproteobacteria</taxon>
        <taxon>Vibrionales</taxon>
        <taxon>Vibrionaceae</taxon>
        <taxon>Vibrio</taxon>
    </lineage>
</organism>
<keyword evidence="4 6" id="KW-1133">Transmembrane helix</keyword>
<evidence type="ECO:0000259" key="7">
    <source>
        <dbReference type="Pfam" id="PF12698"/>
    </source>
</evidence>
<evidence type="ECO:0000256" key="5">
    <source>
        <dbReference type="ARBA" id="ARBA00023136"/>
    </source>
</evidence>
<evidence type="ECO:0000256" key="1">
    <source>
        <dbReference type="ARBA" id="ARBA00004651"/>
    </source>
</evidence>
<reference evidence="8 9" key="1">
    <citation type="submission" date="2017-10" db="EMBL/GenBank/DDBJ databases">
        <authorList>
            <person name="Banno H."/>
            <person name="Chua N.-H."/>
        </authorList>
    </citation>
    <scope>NUCLEOTIDE SEQUENCE [LARGE SCALE GENOMIC DNA]</scope>
    <source>
        <strain evidence="8">Vibrio tapetis CECT4600</strain>
    </source>
</reference>
<gene>
    <name evidence="8" type="ORF">VTAP4600_A0792</name>
</gene>
<name>A0A2N8ZA46_9VIBR</name>
<protein>
    <submittedName>
        <fullName evidence="8">Putative ABC-type multidrug transport system,permease component</fullName>
    </submittedName>
</protein>
<evidence type="ECO:0000256" key="2">
    <source>
        <dbReference type="ARBA" id="ARBA00022475"/>
    </source>
</evidence>
<keyword evidence="3 6" id="KW-0812">Transmembrane</keyword>
<keyword evidence="2" id="KW-1003">Cell membrane</keyword>
<accession>A0A2N8ZA46</accession>
<comment type="subcellular location">
    <subcellularLocation>
        <location evidence="1">Cell membrane</location>
        <topology evidence="1">Multi-pass membrane protein</topology>
    </subcellularLocation>
</comment>
<feature type="transmembrane region" description="Helical" evidence="6">
    <location>
        <begin position="26"/>
        <end position="46"/>
    </location>
</feature>
<evidence type="ECO:0000256" key="3">
    <source>
        <dbReference type="ARBA" id="ARBA00022692"/>
    </source>
</evidence>
<evidence type="ECO:0000256" key="6">
    <source>
        <dbReference type="SAM" id="Phobius"/>
    </source>
</evidence>
<dbReference type="InterPro" id="IPR013525">
    <property type="entry name" value="ABC2_TM"/>
</dbReference>
<dbReference type="Pfam" id="PF12698">
    <property type="entry name" value="ABC2_membrane_3"/>
    <property type="match status" value="1"/>
</dbReference>
<dbReference type="AlphaFoldDB" id="A0A2N8ZA46"/>
<feature type="transmembrane region" description="Helical" evidence="6">
    <location>
        <begin position="240"/>
        <end position="264"/>
    </location>
</feature>
<sequence length="389" mass="42953">MLSSRTYNQTPDSLAHQWQIVKKDKWLLSVLTWLPILLMVSLWWVFSSSIARDIPIGVVDLDHSQVSRQMVQHYDATSSLSVSAHYTDTHQAKLALQSGDIYAYVVIPKDTSKLAYLAQPPQVTAFFNSQYILVGRLVNSALLQAQGTFNAKLDAGKILAKGNATPTQALGKAVPIRSQITPLFNSNTSYSQFLISAVVPAIWQIAIVVSTVMIIAAQLRTQTLSSWLGNAPVSRLVRTLAPYSVIFALHGLALLYWLFVGIGWAFNGSFLLVIICQLLMILACMIMGSLFFFLTMDATRAMSFAGAYTAPSFAFMGITFPVTDMSQLAQAWRSLLPVSHYIEGQVYQASYGANVWQTLTTQLPMLGFIFPALLVMLLVKKRLAKEVIA</sequence>
<feature type="transmembrane region" description="Helical" evidence="6">
    <location>
        <begin position="361"/>
        <end position="379"/>
    </location>
</feature>
<evidence type="ECO:0000256" key="4">
    <source>
        <dbReference type="ARBA" id="ARBA00022989"/>
    </source>
</evidence>
<keyword evidence="5 6" id="KW-0472">Membrane</keyword>
<feature type="domain" description="ABC-2 type transporter transmembrane" evidence="7">
    <location>
        <begin position="25"/>
        <end position="375"/>
    </location>
</feature>
<dbReference type="KEGG" id="vta:A0792"/>
<dbReference type="InterPro" id="IPR051449">
    <property type="entry name" value="ABC-2_transporter_component"/>
</dbReference>
<dbReference type="PANTHER" id="PTHR30294">
    <property type="entry name" value="MEMBRANE COMPONENT OF ABC TRANSPORTER YHHJ-RELATED"/>
    <property type="match status" value="1"/>
</dbReference>
<dbReference type="GO" id="GO:0140359">
    <property type="term" value="F:ABC-type transporter activity"/>
    <property type="evidence" value="ECO:0007669"/>
    <property type="project" value="InterPro"/>
</dbReference>
<feature type="transmembrane region" description="Helical" evidence="6">
    <location>
        <begin position="270"/>
        <end position="294"/>
    </location>
</feature>
<dbReference type="Gene3D" id="3.40.1710.10">
    <property type="entry name" value="abc type-2 transporter like domain"/>
    <property type="match status" value="1"/>
</dbReference>
<proteinExistence type="predicted"/>
<evidence type="ECO:0000313" key="8">
    <source>
        <dbReference type="EMBL" id="SON48771.1"/>
    </source>
</evidence>
<dbReference type="PANTHER" id="PTHR30294:SF47">
    <property type="entry name" value="INNER MEMBRANE TRANSPORT PERMEASE YHHJ"/>
    <property type="match status" value="1"/>
</dbReference>